<protein>
    <recommendedName>
        <fullName evidence="7">Dihydrofolate synthase/folylpolyglutamate synthase</fullName>
        <ecNumber evidence="5">6.3.2.12</ecNumber>
        <ecNumber evidence="6">6.3.2.17</ecNumber>
    </recommendedName>
    <alternativeName>
        <fullName evidence="16">Folylpoly-gamma-glutamate synthetase-dihydrofolate synthetase</fullName>
    </alternativeName>
    <alternativeName>
        <fullName evidence="14">Folylpolyglutamate synthetase</fullName>
    </alternativeName>
    <alternativeName>
        <fullName evidence="15">Tetrahydrofolylpolyglutamate synthase</fullName>
    </alternativeName>
</protein>
<proteinExistence type="inferred from homology"/>
<dbReference type="RefSeq" id="WP_286304978.1">
    <property type="nucleotide sequence ID" value="NZ_AP027741.1"/>
</dbReference>
<keyword evidence="12" id="KW-0460">Magnesium</keyword>
<dbReference type="PIRSF" id="PIRSF001563">
    <property type="entry name" value="Folylpolyglu_synth"/>
    <property type="match status" value="1"/>
</dbReference>
<evidence type="ECO:0000256" key="15">
    <source>
        <dbReference type="ARBA" id="ARBA00030592"/>
    </source>
</evidence>
<dbReference type="InterPro" id="IPR004101">
    <property type="entry name" value="Mur_ligase_C"/>
</dbReference>
<evidence type="ECO:0000256" key="11">
    <source>
        <dbReference type="ARBA" id="ARBA00022840"/>
    </source>
</evidence>
<name>A0ABN0TEF7_9GAMM</name>
<dbReference type="InterPro" id="IPR036565">
    <property type="entry name" value="Mur-like_cat_sf"/>
</dbReference>
<evidence type="ECO:0000313" key="25">
    <source>
        <dbReference type="Proteomes" id="UP001501476"/>
    </source>
</evidence>
<evidence type="ECO:0000256" key="6">
    <source>
        <dbReference type="ARBA" id="ARBA00013025"/>
    </source>
</evidence>
<dbReference type="SUPFAM" id="SSF53244">
    <property type="entry name" value="MurD-like peptide ligases, peptide-binding domain"/>
    <property type="match status" value="1"/>
</dbReference>
<dbReference type="EC" id="6.3.2.12" evidence="5"/>
<evidence type="ECO:0000256" key="21">
    <source>
        <dbReference type="PIRNR" id="PIRNR001563"/>
    </source>
</evidence>
<dbReference type="PROSITE" id="PS01011">
    <property type="entry name" value="FOLYLPOLYGLU_SYNT_1"/>
    <property type="match status" value="1"/>
</dbReference>
<evidence type="ECO:0000256" key="10">
    <source>
        <dbReference type="ARBA" id="ARBA00022741"/>
    </source>
</evidence>
<evidence type="ECO:0000256" key="19">
    <source>
        <dbReference type="ARBA" id="ARBA00049035"/>
    </source>
</evidence>
<evidence type="ECO:0000256" key="7">
    <source>
        <dbReference type="ARBA" id="ARBA00019357"/>
    </source>
</evidence>
<dbReference type="NCBIfam" id="TIGR01499">
    <property type="entry name" value="folC"/>
    <property type="match status" value="1"/>
</dbReference>
<dbReference type="InterPro" id="IPR013221">
    <property type="entry name" value="Mur_ligase_cen"/>
</dbReference>
<comment type="catalytic activity">
    <reaction evidence="20">
        <text>7,8-dihydropteroate + L-glutamate + ATP = 7,8-dihydrofolate + ADP + phosphate + H(+)</text>
        <dbReference type="Rhea" id="RHEA:23584"/>
        <dbReference type="ChEBI" id="CHEBI:15378"/>
        <dbReference type="ChEBI" id="CHEBI:17839"/>
        <dbReference type="ChEBI" id="CHEBI:29985"/>
        <dbReference type="ChEBI" id="CHEBI:30616"/>
        <dbReference type="ChEBI" id="CHEBI:43474"/>
        <dbReference type="ChEBI" id="CHEBI:57451"/>
        <dbReference type="ChEBI" id="CHEBI:456216"/>
        <dbReference type="EC" id="6.3.2.12"/>
    </reaction>
</comment>
<comment type="pathway">
    <text evidence="3">Cofactor biosynthesis; tetrahydrofolylpolyglutamate biosynthesis.</text>
</comment>
<evidence type="ECO:0000256" key="9">
    <source>
        <dbReference type="ARBA" id="ARBA00022723"/>
    </source>
</evidence>
<feature type="domain" description="Mur ligase central" evidence="23">
    <location>
        <begin position="48"/>
        <end position="263"/>
    </location>
</feature>
<keyword evidence="11 21" id="KW-0067">ATP-binding</keyword>
<evidence type="ECO:0000313" key="24">
    <source>
        <dbReference type="EMBL" id="GAA0219517.1"/>
    </source>
</evidence>
<comment type="caution">
    <text evidence="24">The sequence shown here is derived from an EMBL/GenBank/DDBJ whole genome shotgun (WGS) entry which is preliminary data.</text>
</comment>
<feature type="domain" description="Mur ligase C-terminal" evidence="22">
    <location>
        <begin position="290"/>
        <end position="413"/>
    </location>
</feature>
<keyword evidence="25" id="KW-1185">Reference proteome</keyword>
<evidence type="ECO:0000256" key="4">
    <source>
        <dbReference type="ARBA" id="ARBA00008276"/>
    </source>
</evidence>
<comment type="pathway">
    <text evidence="2">Cofactor biosynthesis; tetrahydrofolate biosynthesis; 7,8-dihydrofolate from 2-amino-4-hydroxy-6-hydroxymethyl-7,8-dihydropteridine diphosphate and 4-aminobenzoate: step 2/2.</text>
</comment>
<evidence type="ECO:0000256" key="5">
    <source>
        <dbReference type="ARBA" id="ARBA00013023"/>
    </source>
</evidence>
<comment type="function">
    <text evidence="1">Functions in two distinct reactions of the de novo folate biosynthetic pathway. Catalyzes the addition of a glutamate residue to dihydropteroate (7,8-dihydropteroate or H2Pte) to form dihydrofolate (7,8-dihydrofolate monoglutamate or H2Pte-Glu). Also catalyzes successive additions of L-glutamate to tetrahydrofolate or 10-formyltetrahydrofolate or 5,10-methylenetetrahydrofolate, leading to folylpolyglutamate derivatives.</text>
</comment>
<dbReference type="Pfam" id="PF02875">
    <property type="entry name" value="Mur_ligase_C"/>
    <property type="match status" value="1"/>
</dbReference>
<dbReference type="Pfam" id="PF08245">
    <property type="entry name" value="Mur_ligase_M"/>
    <property type="match status" value="1"/>
</dbReference>
<evidence type="ECO:0000256" key="16">
    <source>
        <dbReference type="ARBA" id="ARBA00032510"/>
    </source>
</evidence>
<evidence type="ECO:0000256" key="3">
    <source>
        <dbReference type="ARBA" id="ARBA00005150"/>
    </source>
</evidence>
<evidence type="ECO:0000256" key="1">
    <source>
        <dbReference type="ARBA" id="ARBA00002714"/>
    </source>
</evidence>
<comment type="catalytic activity">
    <reaction evidence="18">
        <text>10-formyltetrahydrofolyl-(gamma-L-Glu)(n) + L-glutamate + ATP = 10-formyltetrahydrofolyl-(gamma-L-Glu)(n+1) + ADP + phosphate + H(+)</text>
        <dbReference type="Rhea" id="RHEA:51904"/>
        <dbReference type="Rhea" id="RHEA-COMP:13088"/>
        <dbReference type="Rhea" id="RHEA-COMP:14300"/>
        <dbReference type="ChEBI" id="CHEBI:15378"/>
        <dbReference type="ChEBI" id="CHEBI:29985"/>
        <dbReference type="ChEBI" id="CHEBI:30616"/>
        <dbReference type="ChEBI" id="CHEBI:43474"/>
        <dbReference type="ChEBI" id="CHEBI:134413"/>
        <dbReference type="ChEBI" id="CHEBI:456216"/>
        <dbReference type="EC" id="6.3.2.17"/>
    </reaction>
</comment>
<dbReference type="EC" id="6.3.2.17" evidence="6"/>
<dbReference type="SUPFAM" id="SSF53623">
    <property type="entry name" value="MurD-like peptide ligases, catalytic domain"/>
    <property type="match status" value="1"/>
</dbReference>
<keyword evidence="13" id="KW-0289">Folate biosynthesis</keyword>
<evidence type="ECO:0000256" key="12">
    <source>
        <dbReference type="ARBA" id="ARBA00022842"/>
    </source>
</evidence>
<evidence type="ECO:0000256" key="18">
    <source>
        <dbReference type="ARBA" id="ARBA00047808"/>
    </source>
</evidence>
<dbReference type="Gene3D" id="3.90.190.20">
    <property type="entry name" value="Mur ligase, C-terminal domain"/>
    <property type="match status" value="1"/>
</dbReference>
<sequence length="431" mass="47899">MRFSTLPQWLAWQEKLHFTEIDPGLDRIALVWQNMQGQTKLPFKLVTIAGTNGKGSSVAMTSSILMAAGYKTGTYTSPHLLAYNERIAINGQPCSDQQICDAFARIDEARGDISLTYFEFATLAAAEIFRLEKVDIAVLEVGMGGRLDAVNLFDTDIALITPIGLDHTAWLGDTREKIAYEKAGIIRPMTPVVCSETVPPSSLLEHARKQNAPLYKAGEAYQYSQLNEDSWSWQATGNEARVLPYPALVGDYQIQNAAAVVQVCELLKEQGLTITDTAILNGLKHVNLAGRFQEIKRDNVTLILDVTHNQQGAENLHKLLSQRNCKGKTYAVLAMLKDKDCQSVIQILQKDITHWFFAGLDGDRGMDAESLAAKAISSSELDNYNCYTTVNDAYQHALQKAETDDRILIFGSFHTVEAIMRILPEFHLKNK</sequence>
<evidence type="ECO:0000259" key="23">
    <source>
        <dbReference type="Pfam" id="PF08245"/>
    </source>
</evidence>
<dbReference type="NCBIfam" id="NF008101">
    <property type="entry name" value="PRK10846.1"/>
    <property type="match status" value="1"/>
</dbReference>
<dbReference type="PANTHER" id="PTHR11136:SF0">
    <property type="entry name" value="DIHYDROFOLATE SYNTHETASE-RELATED"/>
    <property type="match status" value="1"/>
</dbReference>
<dbReference type="Gene3D" id="3.40.1190.10">
    <property type="entry name" value="Mur-like, catalytic domain"/>
    <property type="match status" value="1"/>
</dbReference>
<organism evidence="24 25">
    <name type="scientific">Methylophaga marina</name>
    <dbReference type="NCBI Taxonomy" id="45495"/>
    <lineage>
        <taxon>Bacteria</taxon>
        <taxon>Pseudomonadati</taxon>
        <taxon>Pseudomonadota</taxon>
        <taxon>Gammaproteobacteria</taxon>
        <taxon>Thiotrichales</taxon>
        <taxon>Piscirickettsiaceae</taxon>
        <taxon>Methylophaga</taxon>
    </lineage>
</organism>
<evidence type="ECO:0000256" key="20">
    <source>
        <dbReference type="ARBA" id="ARBA00049161"/>
    </source>
</evidence>
<dbReference type="InterPro" id="IPR018109">
    <property type="entry name" value="Folylpolyglutamate_synth_CS"/>
</dbReference>
<reference evidence="24 25" key="1">
    <citation type="journal article" date="2019" name="Int. J. Syst. Evol. Microbiol.">
        <title>The Global Catalogue of Microorganisms (GCM) 10K type strain sequencing project: providing services to taxonomists for standard genome sequencing and annotation.</title>
        <authorList>
            <consortium name="The Broad Institute Genomics Platform"/>
            <consortium name="The Broad Institute Genome Sequencing Center for Infectious Disease"/>
            <person name="Wu L."/>
            <person name="Ma J."/>
        </authorList>
    </citation>
    <scope>NUCLEOTIDE SEQUENCE [LARGE SCALE GENOMIC DNA]</scope>
    <source>
        <strain evidence="24 25">JCM 6886</strain>
    </source>
</reference>
<dbReference type="InterPro" id="IPR001645">
    <property type="entry name" value="Folylpolyglutamate_synth"/>
</dbReference>
<dbReference type="EMBL" id="BAAADG010000003">
    <property type="protein sequence ID" value="GAA0219517.1"/>
    <property type="molecule type" value="Genomic_DNA"/>
</dbReference>
<evidence type="ECO:0000256" key="14">
    <source>
        <dbReference type="ARBA" id="ARBA00030048"/>
    </source>
</evidence>
<keyword evidence="8 21" id="KW-0436">Ligase</keyword>
<comment type="similarity">
    <text evidence="4 21">Belongs to the folylpolyglutamate synthase family.</text>
</comment>
<evidence type="ECO:0000256" key="17">
    <source>
        <dbReference type="ARBA" id="ARBA00047493"/>
    </source>
</evidence>
<evidence type="ECO:0000256" key="2">
    <source>
        <dbReference type="ARBA" id="ARBA00004799"/>
    </source>
</evidence>
<evidence type="ECO:0000259" key="22">
    <source>
        <dbReference type="Pfam" id="PF02875"/>
    </source>
</evidence>
<dbReference type="InterPro" id="IPR036615">
    <property type="entry name" value="Mur_ligase_C_dom_sf"/>
</dbReference>
<comment type="catalytic activity">
    <reaction evidence="19">
        <text>(6R)-5,10-methylenetetrahydrofolyl-(gamma-L-Glu)(n) + L-glutamate + ATP = (6R)-5,10-methylenetetrahydrofolyl-(gamma-L-Glu)(n+1) + ADP + phosphate + H(+)</text>
        <dbReference type="Rhea" id="RHEA:51912"/>
        <dbReference type="Rhea" id="RHEA-COMP:13257"/>
        <dbReference type="Rhea" id="RHEA-COMP:13258"/>
        <dbReference type="ChEBI" id="CHEBI:15378"/>
        <dbReference type="ChEBI" id="CHEBI:29985"/>
        <dbReference type="ChEBI" id="CHEBI:30616"/>
        <dbReference type="ChEBI" id="CHEBI:43474"/>
        <dbReference type="ChEBI" id="CHEBI:136572"/>
        <dbReference type="ChEBI" id="CHEBI:456216"/>
        <dbReference type="EC" id="6.3.2.17"/>
    </reaction>
</comment>
<dbReference type="Proteomes" id="UP001501476">
    <property type="component" value="Unassembled WGS sequence"/>
</dbReference>
<evidence type="ECO:0000256" key="8">
    <source>
        <dbReference type="ARBA" id="ARBA00022598"/>
    </source>
</evidence>
<accession>A0ABN0TEF7</accession>
<evidence type="ECO:0000256" key="13">
    <source>
        <dbReference type="ARBA" id="ARBA00022909"/>
    </source>
</evidence>
<comment type="catalytic activity">
    <reaction evidence="17">
        <text>(6S)-5,6,7,8-tetrahydrofolyl-(gamma-L-Glu)(n) + L-glutamate + ATP = (6S)-5,6,7,8-tetrahydrofolyl-(gamma-L-Glu)(n+1) + ADP + phosphate + H(+)</text>
        <dbReference type="Rhea" id="RHEA:10580"/>
        <dbReference type="Rhea" id="RHEA-COMP:14738"/>
        <dbReference type="Rhea" id="RHEA-COMP:14740"/>
        <dbReference type="ChEBI" id="CHEBI:15378"/>
        <dbReference type="ChEBI" id="CHEBI:29985"/>
        <dbReference type="ChEBI" id="CHEBI:30616"/>
        <dbReference type="ChEBI" id="CHEBI:43474"/>
        <dbReference type="ChEBI" id="CHEBI:141005"/>
        <dbReference type="ChEBI" id="CHEBI:456216"/>
        <dbReference type="EC" id="6.3.2.17"/>
    </reaction>
</comment>
<keyword evidence="9" id="KW-0479">Metal-binding</keyword>
<keyword evidence="10 21" id="KW-0547">Nucleotide-binding</keyword>
<gene>
    <name evidence="24" type="primary">folC</name>
    <name evidence="24" type="ORF">GCM10008964_08940</name>
</gene>
<dbReference type="PANTHER" id="PTHR11136">
    <property type="entry name" value="FOLYLPOLYGLUTAMATE SYNTHASE-RELATED"/>
    <property type="match status" value="1"/>
</dbReference>